<keyword evidence="2" id="KW-1185">Reference proteome</keyword>
<reference evidence="1" key="1">
    <citation type="journal article" date="2023" name="bioRxiv">
        <title>Improved chromosome-level genome assembly for marigold (Tagetes erecta).</title>
        <authorList>
            <person name="Jiang F."/>
            <person name="Yuan L."/>
            <person name="Wang S."/>
            <person name="Wang H."/>
            <person name="Xu D."/>
            <person name="Wang A."/>
            <person name="Fan W."/>
        </authorList>
    </citation>
    <scope>NUCLEOTIDE SEQUENCE</scope>
    <source>
        <strain evidence="1">WSJ</strain>
        <tissue evidence="1">Leaf</tissue>
    </source>
</reference>
<proteinExistence type="predicted"/>
<accession>A0AAD8NQI9</accession>
<dbReference type="Proteomes" id="UP001229421">
    <property type="component" value="Unassembled WGS sequence"/>
</dbReference>
<dbReference type="AlphaFoldDB" id="A0AAD8NQI9"/>
<protein>
    <submittedName>
        <fullName evidence="1">Uncharacterized protein</fullName>
    </submittedName>
</protein>
<comment type="caution">
    <text evidence="1">The sequence shown here is derived from an EMBL/GenBank/DDBJ whole genome shotgun (WGS) entry which is preliminary data.</text>
</comment>
<name>A0AAD8NQI9_TARER</name>
<dbReference type="EMBL" id="JAUHHV010000007">
    <property type="protein sequence ID" value="KAK1417016.1"/>
    <property type="molecule type" value="Genomic_DNA"/>
</dbReference>
<gene>
    <name evidence="1" type="ORF">QVD17_26138</name>
</gene>
<sequence length="77" mass="9097">MNESKHFALLFTVKEDKKEKPKIEIRQINTAVIQTADLVLGLCFALHCIHQIKTLQSHLPYILQTLTYYIYLIIYYI</sequence>
<organism evidence="1 2">
    <name type="scientific">Tagetes erecta</name>
    <name type="common">African marigold</name>
    <dbReference type="NCBI Taxonomy" id="13708"/>
    <lineage>
        <taxon>Eukaryota</taxon>
        <taxon>Viridiplantae</taxon>
        <taxon>Streptophyta</taxon>
        <taxon>Embryophyta</taxon>
        <taxon>Tracheophyta</taxon>
        <taxon>Spermatophyta</taxon>
        <taxon>Magnoliopsida</taxon>
        <taxon>eudicotyledons</taxon>
        <taxon>Gunneridae</taxon>
        <taxon>Pentapetalae</taxon>
        <taxon>asterids</taxon>
        <taxon>campanulids</taxon>
        <taxon>Asterales</taxon>
        <taxon>Asteraceae</taxon>
        <taxon>Asteroideae</taxon>
        <taxon>Heliantheae alliance</taxon>
        <taxon>Tageteae</taxon>
        <taxon>Tagetes</taxon>
    </lineage>
</organism>
<evidence type="ECO:0000313" key="2">
    <source>
        <dbReference type="Proteomes" id="UP001229421"/>
    </source>
</evidence>
<evidence type="ECO:0000313" key="1">
    <source>
        <dbReference type="EMBL" id="KAK1417016.1"/>
    </source>
</evidence>